<dbReference type="KEGG" id="clk:CGC53_00850"/>
<dbReference type="InterPro" id="IPR017853">
    <property type="entry name" value="GH"/>
</dbReference>
<dbReference type="PANTHER" id="PTHR22600:SF57">
    <property type="entry name" value="BETA-N-ACETYLHEXOSAMINIDASE"/>
    <property type="match status" value="1"/>
</dbReference>
<protein>
    <recommendedName>
        <fullName evidence="3">beta-N-acetylhexosaminidase</fullName>
        <ecNumber evidence="3">3.2.1.52</ecNumber>
    </recommendedName>
</protein>
<evidence type="ECO:0000313" key="11">
    <source>
        <dbReference type="EMBL" id="ATA81005.1"/>
    </source>
</evidence>
<name>A0A250F9R9_9FLAO</name>
<dbReference type="Gene3D" id="2.60.120.260">
    <property type="entry name" value="Galactose-binding domain-like"/>
    <property type="match status" value="1"/>
</dbReference>
<keyword evidence="5" id="KW-0326">Glycosidase</keyword>
<evidence type="ECO:0000313" key="12">
    <source>
        <dbReference type="Proteomes" id="UP000217276"/>
    </source>
</evidence>
<dbReference type="InterPro" id="IPR029018">
    <property type="entry name" value="Hex-like_dom2"/>
</dbReference>
<dbReference type="Pfam" id="PF13290">
    <property type="entry name" value="CHB_HEX_C_1"/>
    <property type="match status" value="1"/>
</dbReference>
<dbReference type="Proteomes" id="UP000217276">
    <property type="component" value="Chromosome"/>
</dbReference>
<reference evidence="12" key="1">
    <citation type="submission" date="2017-06" db="EMBL/GenBank/DDBJ databases">
        <title>Capnocytophaga spp. assemblies.</title>
        <authorList>
            <person name="Gulvik C.A."/>
        </authorList>
    </citation>
    <scope>NUCLEOTIDE SEQUENCE [LARGE SCALE GENOMIC DNA]</scope>
    <source>
        <strain evidence="12">H6253</strain>
    </source>
</reference>
<dbReference type="SUPFAM" id="SSF55545">
    <property type="entry name" value="beta-N-acetylhexosaminidase-like domain"/>
    <property type="match status" value="1"/>
</dbReference>
<dbReference type="Gene3D" id="3.30.379.10">
    <property type="entry name" value="Chitobiase/beta-hexosaminidase domain 2-like"/>
    <property type="match status" value="1"/>
</dbReference>
<keyword evidence="4" id="KW-0378">Hydrolase</keyword>
<comment type="similarity">
    <text evidence="2">Belongs to the glycosyl hydrolase 20 family.</text>
</comment>
<evidence type="ECO:0000256" key="2">
    <source>
        <dbReference type="ARBA" id="ARBA00006285"/>
    </source>
</evidence>
<evidence type="ECO:0000256" key="3">
    <source>
        <dbReference type="ARBA" id="ARBA00012663"/>
    </source>
</evidence>
<proteinExistence type="inferred from homology"/>
<evidence type="ECO:0000256" key="1">
    <source>
        <dbReference type="ARBA" id="ARBA00001231"/>
    </source>
</evidence>
<feature type="domain" description="Beta-hexosaminidase bacterial type N-terminal" evidence="9">
    <location>
        <begin position="35"/>
        <end position="166"/>
    </location>
</feature>
<evidence type="ECO:0000259" key="10">
    <source>
        <dbReference type="Pfam" id="PF13290"/>
    </source>
</evidence>
<evidence type="ECO:0000259" key="8">
    <source>
        <dbReference type="Pfam" id="PF00728"/>
    </source>
</evidence>
<evidence type="ECO:0000256" key="5">
    <source>
        <dbReference type="ARBA" id="ARBA00023295"/>
    </source>
</evidence>
<evidence type="ECO:0000256" key="7">
    <source>
        <dbReference type="SAM" id="SignalP"/>
    </source>
</evidence>
<sequence>MRIKFTSAILLVALMFSCKSATTHQEAYTTATANYEVIPAPQMISKPSMNANKPFVLTANTKITYPKGDVDLERYAGFLKEYIQKQSGIALNIVPDEGKPSNNIVLLQNYNNENKEGYQVSIDADHITINGASKAGTFYGVQFLRKSIPVLKTKKIIFPAQQITDQPYFAYRGGHLDSARHFFTADSIRIFIDMLALHNMNRFHWHLTDDQGWRFESKKYPELTVIGSTRSQTMVGKQWTTFDGKPHGGFYTQQEMKDIVKYAADRNITIIPEIDLPGHMVAVLATYPQLGCTGGPYKVRETWGIADDVLCAGNQETYSFIKNILEEVTEIFPSQYIHIGGDECPKVSWKKCPKCQAKIKELGIKGDDKHSAEEYLQSHIITYAEQVLASKNRRIIGWDEILEGGLAPNATVMSWRGISGAIEAAKSNHDAIMTPMSFCYFDFYQTDKVDTEPLAIGGYVPVERVYSFNPYPDALTPDQQKHILGVQANIWTEYMKTFKHVEYMALPRYAALAEVQWHDPKDAKNYSAFLQRLLRLINIYQLEGYNYAKHIFNVRAEVKPEVGDIKVTFSCLENTPIYYTTDGTEPTKNATIYTQPLKITKTTDLKAKAFGSEGESSWGQKFIFNKATVRPITFLSKPTHNYTFNGAITLVDGQRGNKNSRSGQWLGFSEAPCEVVITLPENTPIKEVSFKSFIDTGDWIYPPTHFEVQGSTDGKNYETLAKEDYQLPTKHFREIKDYKLSFKEKKVTYLKVKINEMNKIPAFHNGATGKPGFLFIDEIEVN</sequence>
<accession>A0A250F9R9</accession>
<dbReference type="PROSITE" id="PS51257">
    <property type="entry name" value="PROKAR_LIPOPROTEIN"/>
    <property type="match status" value="1"/>
</dbReference>
<gene>
    <name evidence="11" type="ORF">CGC53_00850</name>
</gene>
<dbReference type="AlphaFoldDB" id="A0A250F9R9"/>
<evidence type="ECO:0000256" key="4">
    <source>
        <dbReference type="ARBA" id="ARBA00022801"/>
    </source>
</evidence>
<dbReference type="InterPro" id="IPR059177">
    <property type="entry name" value="GH29D-like_dom"/>
</dbReference>
<dbReference type="PANTHER" id="PTHR22600">
    <property type="entry name" value="BETA-HEXOSAMINIDASE"/>
    <property type="match status" value="1"/>
</dbReference>
<comment type="catalytic activity">
    <reaction evidence="1">
        <text>Hydrolysis of terminal non-reducing N-acetyl-D-hexosamine residues in N-acetyl-beta-D-hexosaminides.</text>
        <dbReference type="EC" id="3.2.1.52"/>
    </reaction>
</comment>
<feature type="active site" description="Proton donor" evidence="6">
    <location>
        <position position="343"/>
    </location>
</feature>
<feature type="domain" description="Glycoside hydrolase family 20 catalytic" evidence="8">
    <location>
        <begin position="169"/>
        <end position="519"/>
    </location>
</feature>
<dbReference type="InterPro" id="IPR025705">
    <property type="entry name" value="Beta_hexosaminidase_sua/sub"/>
</dbReference>
<dbReference type="RefSeq" id="WP_095912938.1">
    <property type="nucleotide sequence ID" value="NZ_CAUQBY010000022.1"/>
</dbReference>
<feature type="domain" description="GH29D-like beta-sandwich" evidence="10">
    <location>
        <begin position="564"/>
        <end position="617"/>
    </location>
</feature>
<dbReference type="InterPro" id="IPR015882">
    <property type="entry name" value="HEX_bac_N"/>
</dbReference>
<feature type="chain" id="PRO_5013281498" description="beta-N-acetylhexosaminidase" evidence="7">
    <location>
        <begin position="22"/>
        <end position="782"/>
    </location>
</feature>
<dbReference type="SUPFAM" id="SSF49785">
    <property type="entry name" value="Galactose-binding domain-like"/>
    <property type="match status" value="1"/>
</dbReference>
<dbReference type="PRINTS" id="PR00738">
    <property type="entry name" value="GLHYDRLASE20"/>
</dbReference>
<dbReference type="InterPro" id="IPR015883">
    <property type="entry name" value="Glyco_hydro_20_cat"/>
</dbReference>
<dbReference type="GO" id="GO:0005975">
    <property type="term" value="P:carbohydrate metabolic process"/>
    <property type="evidence" value="ECO:0007669"/>
    <property type="project" value="InterPro"/>
</dbReference>
<dbReference type="SUPFAM" id="SSF51445">
    <property type="entry name" value="(Trans)glycosidases"/>
    <property type="match status" value="1"/>
</dbReference>
<dbReference type="Gene3D" id="3.20.20.80">
    <property type="entry name" value="Glycosidases"/>
    <property type="match status" value="1"/>
</dbReference>
<keyword evidence="12" id="KW-1185">Reference proteome</keyword>
<dbReference type="GO" id="GO:0016020">
    <property type="term" value="C:membrane"/>
    <property type="evidence" value="ECO:0007669"/>
    <property type="project" value="TreeGrafter"/>
</dbReference>
<dbReference type="Pfam" id="PF00728">
    <property type="entry name" value="Glyco_hydro_20"/>
    <property type="match status" value="1"/>
</dbReference>
<dbReference type="EMBL" id="CP022384">
    <property type="protein sequence ID" value="ATA81005.1"/>
    <property type="molecule type" value="Genomic_DNA"/>
</dbReference>
<organism evidence="11 12">
    <name type="scientific">Capnocytophaga leadbetteri</name>
    <dbReference type="NCBI Taxonomy" id="327575"/>
    <lineage>
        <taxon>Bacteria</taxon>
        <taxon>Pseudomonadati</taxon>
        <taxon>Bacteroidota</taxon>
        <taxon>Flavobacteriia</taxon>
        <taxon>Flavobacteriales</taxon>
        <taxon>Flavobacteriaceae</taxon>
        <taxon>Capnocytophaga</taxon>
    </lineage>
</organism>
<evidence type="ECO:0000259" key="9">
    <source>
        <dbReference type="Pfam" id="PF02838"/>
    </source>
</evidence>
<dbReference type="Pfam" id="PF02838">
    <property type="entry name" value="Glyco_hydro_20b"/>
    <property type="match status" value="1"/>
</dbReference>
<dbReference type="EC" id="3.2.1.52" evidence="3"/>
<feature type="signal peptide" evidence="7">
    <location>
        <begin position="1"/>
        <end position="21"/>
    </location>
</feature>
<dbReference type="InterPro" id="IPR008979">
    <property type="entry name" value="Galactose-bd-like_sf"/>
</dbReference>
<dbReference type="GO" id="GO:0030203">
    <property type="term" value="P:glycosaminoglycan metabolic process"/>
    <property type="evidence" value="ECO:0007669"/>
    <property type="project" value="TreeGrafter"/>
</dbReference>
<dbReference type="CDD" id="cd06563">
    <property type="entry name" value="GH20_chitobiase-like"/>
    <property type="match status" value="1"/>
</dbReference>
<keyword evidence="7" id="KW-0732">Signal</keyword>
<dbReference type="GO" id="GO:0004563">
    <property type="term" value="F:beta-N-acetylhexosaminidase activity"/>
    <property type="evidence" value="ECO:0007669"/>
    <property type="project" value="UniProtKB-EC"/>
</dbReference>
<evidence type="ECO:0000256" key="6">
    <source>
        <dbReference type="PIRSR" id="PIRSR625705-1"/>
    </source>
</evidence>